<name>A0ABX0J2L5_9BACL</name>
<dbReference type="InterPro" id="IPR011991">
    <property type="entry name" value="ArsR-like_HTH"/>
</dbReference>
<keyword evidence="6" id="KW-1185">Reference proteome</keyword>
<reference evidence="5" key="1">
    <citation type="submission" date="2020-03" db="EMBL/GenBank/DDBJ databases">
        <title>Draft sequencing of Paenibacilllus sp. S3N08.</title>
        <authorList>
            <person name="Kim D.-U."/>
        </authorList>
    </citation>
    <scope>NUCLEOTIDE SEQUENCE</scope>
    <source>
        <strain evidence="5">S3N08</strain>
    </source>
</reference>
<evidence type="ECO:0000259" key="4">
    <source>
        <dbReference type="PROSITE" id="PS50995"/>
    </source>
</evidence>
<dbReference type="InterPro" id="IPR036390">
    <property type="entry name" value="WH_DNA-bd_sf"/>
</dbReference>
<dbReference type="SMART" id="SM00347">
    <property type="entry name" value="HTH_MARR"/>
    <property type="match status" value="1"/>
</dbReference>
<dbReference type="CDD" id="cd00090">
    <property type="entry name" value="HTH_ARSR"/>
    <property type="match status" value="1"/>
</dbReference>
<protein>
    <submittedName>
        <fullName evidence="5">Winged helix-turn-helix transcriptional regulator</fullName>
    </submittedName>
</protein>
<dbReference type="Gene3D" id="1.10.10.10">
    <property type="entry name" value="Winged helix-like DNA-binding domain superfamily/Winged helix DNA-binding domain"/>
    <property type="match status" value="1"/>
</dbReference>
<evidence type="ECO:0000256" key="3">
    <source>
        <dbReference type="ARBA" id="ARBA00023163"/>
    </source>
</evidence>
<evidence type="ECO:0000256" key="1">
    <source>
        <dbReference type="ARBA" id="ARBA00023015"/>
    </source>
</evidence>
<organism evidence="5 6">
    <name type="scientific">Paenibacillus agricola</name>
    <dbReference type="NCBI Taxonomy" id="2716264"/>
    <lineage>
        <taxon>Bacteria</taxon>
        <taxon>Bacillati</taxon>
        <taxon>Bacillota</taxon>
        <taxon>Bacilli</taxon>
        <taxon>Bacillales</taxon>
        <taxon>Paenibacillaceae</taxon>
        <taxon>Paenibacillus</taxon>
    </lineage>
</organism>
<evidence type="ECO:0000256" key="2">
    <source>
        <dbReference type="ARBA" id="ARBA00023125"/>
    </source>
</evidence>
<accession>A0ABX0J2L5</accession>
<evidence type="ECO:0000313" key="5">
    <source>
        <dbReference type="EMBL" id="NHN29665.1"/>
    </source>
</evidence>
<dbReference type="PROSITE" id="PS50995">
    <property type="entry name" value="HTH_MARR_2"/>
    <property type="match status" value="1"/>
</dbReference>
<dbReference type="PANTHER" id="PTHR42756:SF1">
    <property type="entry name" value="TRANSCRIPTIONAL REPRESSOR OF EMRAB OPERON"/>
    <property type="match status" value="1"/>
</dbReference>
<dbReference type="PRINTS" id="PR00598">
    <property type="entry name" value="HTHMARR"/>
</dbReference>
<dbReference type="InterPro" id="IPR036388">
    <property type="entry name" value="WH-like_DNA-bd_sf"/>
</dbReference>
<proteinExistence type="predicted"/>
<dbReference type="Pfam" id="PF12802">
    <property type="entry name" value="MarR_2"/>
    <property type="match status" value="1"/>
</dbReference>
<dbReference type="Proteomes" id="UP001165962">
    <property type="component" value="Unassembled WGS sequence"/>
</dbReference>
<evidence type="ECO:0000313" key="6">
    <source>
        <dbReference type="Proteomes" id="UP001165962"/>
    </source>
</evidence>
<dbReference type="PANTHER" id="PTHR42756">
    <property type="entry name" value="TRANSCRIPTIONAL REGULATOR, MARR"/>
    <property type="match status" value="1"/>
</dbReference>
<dbReference type="EMBL" id="JAAOIW010000002">
    <property type="protein sequence ID" value="NHN29665.1"/>
    <property type="molecule type" value="Genomic_DNA"/>
</dbReference>
<keyword evidence="1" id="KW-0805">Transcription regulation</keyword>
<dbReference type="InterPro" id="IPR000835">
    <property type="entry name" value="HTH_MarR-typ"/>
</dbReference>
<sequence length="144" mass="16626">MNISKTIHKLSRLYNTTLEGFMKEMDLTKPQGMVIAQVYKEPKTIGHISEAVKLSYSTVSSIIDRLERDGWIQRVRDESDRRIVWIQKTGKIDEIRNKLDYFHENFFQTVLSDLGSEELDGIITSLDLLNTQMEKKGVGSVEVF</sequence>
<feature type="domain" description="HTH marR-type" evidence="4">
    <location>
        <begin position="1"/>
        <end position="131"/>
    </location>
</feature>
<gene>
    <name evidence="5" type="ORF">G9U52_07440</name>
</gene>
<comment type="caution">
    <text evidence="5">The sequence shown here is derived from an EMBL/GenBank/DDBJ whole genome shotgun (WGS) entry which is preliminary data.</text>
</comment>
<keyword evidence="2" id="KW-0238">DNA-binding</keyword>
<dbReference type="SUPFAM" id="SSF46785">
    <property type="entry name" value="Winged helix' DNA-binding domain"/>
    <property type="match status" value="1"/>
</dbReference>
<keyword evidence="3" id="KW-0804">Transcription</keyword>